<proteinExistence type="inferred from homology"/>
<evidence type="ECO:0000256" key="3">
    <source>
        <dbReference type="ARBA" id="ARBA00022729"/>
    </source>
</evidence>
<feature type="chain" id="PRO_5046400090" description="glycerophosphodiester phosphodiesterase" evidence="7">
    <location>
        <begin position="28"/>
        <end position="768"/>
    </location>
</feature>
<dbReference type="PANTHER" id="PTHR43620">
    <property type="entry name" value="GLYCEROPHOSPHORYL DIESTER PHOSPHODIESTERASE"/>
    <property type="match status" value="1"/>
</dbReference>
<evidence type="ECO:0000256" key="7">
    <source>
        <dbReference type="SAM" id="SignalP"/>
    </source>
</evidence>
<dbReference type="RefSeq" id="WP_343884371.1">
    <property type="nucleotide sequence ID" value="NZ_BAAAKI010000001.1"/>
</dbReference>
<dbReference type="InterPro" id="IPR027372">
    <property type="entry name" value="Phytase-like_dom"/>
</dbReference>
<dbReference type="InterPro" id="IPR017946">
    <property type="entry name" value="PLC-like_Pdiesterase_TIM-brl"/>
</dbReference>
<evidence type="ECO:0000256" key="1">
    <source>
        <dbReference type="ARBA" id="ARBA00007277"/>
    </source>
</evidence>
<evidence type="ECO:0000256" key="5">
    <source>
        <dbReference type="ARBA" id="ARBA00022801"/>
    </source>
</evidence>
<organism evidence="9 10">
    <name type="scientific">Luteococcus sanguinis</name>
    <dbReference type="NCBI Taxonomy" id="174038"/>
    <lineage>
        <taxon>Bacteria</taxon>
        <taxon>Bacillati</taxon>
        <taxon>Actinomycetota</taxon>
        <taxon>Actinomycetes</taxon>
        <taxon>Propionibacteriales</taxon>
        <taxon>Propionibacteriaceae</taxon>
        <taxon>Luteococcus</taxon>
    </lineage>
</organism>
<dbReference type="CDD" id="cd08602">
    <property type="entry name" value="GDPD_ScGlpQ1_like"/>
    <property type="match status" value="1"/>
</dbReference>
<keyword evidence="10" id="KW-1185">Reference proteome</keyword>
<comment type="caution">
    <text evidence="9">The sequence shown here is derived from an EMBL/GenBank/DDBJ whole genome shotgun (WGS) entry which is preliminary data.</text>
</comment>
<dbReference type="SUPFAM" id="SSF51695">
    <property type="entry name" value="PLC-like phosphodiesterases"/>
    <property type="match status" value="1"/>
</dbReference>
<comment type="similarity">
    <text evidence="1">Belongs to the glycerophosphoryl diester phosphodiesterase family.</text>
</comment>
<evidence type="ECO:0000313" key="9">
    <source>
        <dbReference type="EMBL" id="MFC6396645.1"/>
    </source>
</evidence>
<gene>
    <name evidence="9" type="ORF">ACFP57_06550</name>
</gene>
<dbReference type="Pfam" id="PF13449">
    <property type="entry name" value="Phytase-like"/>
    <property type="match status" value="1"/>
</dbReference>
<dbReference type="EMBL" id="JBHSUA010000015">
    <property type="protein sequence ID" value="MFC6396645.1"/>
    <property type="molecule type" value="Genomic_DNA"/>
</dbReference>
<reference evidence="10" key="1">
    <citation type="journal article" date="2019" name="Int. J. Syst. Evol. Microbiol.">
        <title>The Global Catalogue of Microorganisms (GCM) 10K type strain sequencing project: providing services to taxonomists for standard genome sequencing and annotation.</title>
        <authorList>
            <consortium name="The Broad Institute Genomics Platform"/>
            <consortium name="The Broad Institute Genome Sequencing Center for Infectious Disease"/>
            <person name="Wu L."/>
            <person name="Ma J."/>
        </authorList>
    </citation>
    <scope>NUCLEOTIDE SEQUENCE [LARGE SCALE GENOMIC DNA]</scope>
    <source>
        <strain evidence="10">CGMCC 1.15277</strain>
    </source>
</reference>
<comment type="catalytic activity">
    <reaction evidence="6">
        <text>a sn-glycero-3-phosphodiester + H2O = an alcohol + sn-glycerol 3-phosphate + H(+)</text>
        <dbReference type="Rhea" id="RHEA:12969"/>
        <dbReference type="ChEBI" id="CHEBI:15377"/>
        <dbReference type="ChEBI" id="CHEBI:15378"/>
        <dbReference type="ChEBI" id="CHEBI:30879"/>
        <dbReference type="ChEBI" id="CHEBI:57597"/>
        <dbReference type="ChEBI" id="CHEBI:83408"/>
        <dbReference type="EC" id="3.1.4.46"/>
    </reaction>
</comment>
<dbReference type="PROSITE" id="PS51704">
    <property type="entry name" value="GP_PDE"/>
    <property type="match status" value="1"/>
</dbReference>
<dbReference type="PANTHER" id="PTHR43620:SF7">
    <property type="entry name" value="GLYCEROPHOSPHODIESTER PHOSPHODIESTERASE GDPD5-RELATED"/>
    <property type="match status" value="1"/>
</dbReference>
<dbReference type="EC" id="3.1.4.46" evidence="2"/>
<accession>A0ABW1WZJ0</accession>
<protein>
    <recommendedName>
        <fullName evidence="2">glycerophosphodiester phosphodiesterase</fullName>
        <ecNumber evidence="2">3.1.4.46</ecNumber>
    </recommendedName>
</protein>
<keyword evidence="4" id="KW-0319">Glycerol metabolism</keyword>
<sequence>MRTPRLLAASFCSAALLASVLPSHAVASGSVAPSPTPASATAAKDTAKVVVPTLTARAQIDADLVTSGPPSGAQATAANGRQGPFDGQIIPGFSGMLDNGDGTFWGLPDNGFGAKNNSSDFLLRMYKIRPDFETASGGTGEVAIQKFIELRDPNHNISWKIVNEYTKKRLLTGADFDVESVVRAKDGSFWIGEEFGPFLLHFSKDGVLLQAPVPMTLPGGTAVKSPSNPTLGANETANLRNSSGFEAMAGSKNGRYLYPILEGYLNGDDMRRRVISEFDTRLNRYTGRTWSYQTDTDANYVADAFMVSGRTMLIMERDNFWGPKAVTKRVYKINLDTAEKSGFLAKELVVDLLKIDNPAGIGTKTDPGAYGVGTTFSFPFQSVETIVQLKDGRLLTAVDNNYPGNDARHPGEPDNTEIAIIDLQKKRVAANPAGHIVFSHRGASGYRPEHTLAAYELAIQQCADYIEPDLVSTKDGVLVDRHENEISGTTDVATRPEFADRKTTKVIDGAKLTGWFTEDFTLAELRSLRAVERLPQLRAANVAYNGLYQVPTFAEVVDYARHSVSCSGKPVGVIPEIKHGSYFDRLGLSMEEKTVATLEAAGYGKKSSPVVIQSFEVGNLQELNKMTKVQLVQLVDCSGAPADWVAGGSTKTYKDITTAAGLRQVAKYADSVGLCKDVMFPKAADGSIRKPSSVIADAHAAGLDVTGWTFRAENNFLPTNLRSSANPAEQGDLKREIKTFLAAGMDNVFSDQPDIAVAAVREFAAEQA</sequence>
<dbReference type="Pfam" id="PF03009">
    <property type="entry name" value="GDPD"/>
    <property type="match status" value="1"/>
</dbReference>
<evidence type="ECO:0000313" key="10">
    <source>
        <dbReference type="Proteomes" id="UP001596266"/>
    </source>
</evidence>
<evidence type="ECO:0000256" key="6">
    <source>
        <dbReference type="ARBA" id="ARBA00047512"/>
    </source>
</evidence>
<feature type="signal peptide" evidence="7">
    <location>
        <begin position="1"/>
        <end position="27"/>
    </location>
</feature>
<dbReference type="Proteomes" id="UP001596266">
    <property type="component" value="Unassembled WGS sequence"/>
</dbReference>
<keyword evidence="5" id="KW-0378">Hydrolase</keyword>
<evidence type="ECO:0000256" key="4">
    <source>
        <dbReference type="ARBA" id="ARBA00022798"/>
    </source>
</evidence>
<name>A0ABW1WZJ0_9ACTN</name>
<dbReference type="InterPro" id="IPR030395">
    <property type="entry name" value="GP_PDE_dom"/>
</dbReference>
<dbReference type="Gene3D" id="3.20.20.190">
    <property type="entry name" value="Phosphatidylinositol (PI) phosphodiesterase"/>
    <property type="match status" value="1"/>
</dbReference>
<feature type="domain" description="GP-PDE" evidence="8">
    <location>
        <begin position="435"/>
        <end position="760"/>
    </location>
</feature>
<evidence type="ECO:0000259" key="8">
    <source>
        <dbReference type="PROSITE" id="PS51704"/>
    </source>
</evidence>
<evidence type="ECO:0000256" key="2">
    <source>
        <dbReference type="ARBA" id="ARBA00012247"/>
    </source>
</evidence>
<keyword evidence="3 7" id="KW-0732">Signal</keyword>